<dbReference type="Gene3D" id="3.30.56.10">
    <property type="match status" value="2"/>
</dbReference>
<evidence type="ECO:0000259" key="16">
    <source>
        <dbReference type="PROSITE" id="PS50886"/>
    </source>
</evidence>
<dbReference type="eggNOG" id="COG0072">
    <property type="taxonomic scope" value="Bacteria"/>
</dbReference>
<dbReference type="InterPro" id="IPR045060">
    <property type="entry name" value="Phe-tRNA-ligase_IIc_bsu"/>
</dbReference>
<evidence type="ECO:0000256" key="10">
    <source>
        <dbReference type="ARBA" id="ARBA00022884"/>
    </source>
</evidence>
<evidence type="ECO:0000256" key="14">
    <source>
        <dbReference type="HAMAP-Rule" id="MF_00283"/>
    </source>
</evidence>
<evidence type="ECO:0000259" key="17">
    <source>
        <dbReference type="PROSITE" id="PS51483"/>
    </source>
</evidence>
<dbReference type="HOGENOM" id="CLU_016891_2_0_14"/>
<dbReference type="InterPro" id="IPR004532">
    <property type="entry name" value="Phe-tRNA-ligase_IIc_bsu_bact"/>
</dbReference>
<comment type="subunit">
    <text evidence="3 14">Tetramer of two alpha and two beta subunits.</text>
</comment>
<comment type="cofactor">
    <cofactor evidence="14">
        <name>Mg(2+)</name>
        <dbReference type="ChEBI" id="CHEBI:18420"/>
    </cofactor>
    <text evidence="14">Binds 2 magnesium ions per tetramer.</text>
</comment>
<feature type="binding site" evidence="14">
    <location>
        <position position="458"/>
    </location>
    <ligand>
        <name>Mg(2+)</name>
        <dbReference type="ChEBI" id="CHEBI:18420"/>
        <note>shared with alpha subunit</note>
    </ligand>
</feature>
<comment type="subcellular location">
    <subcellularLocation>
        <location evidence="1 14">Cytoplasm</location>
    </subcellularLocation>
</comment>
<dbReference type="InterPro" id="IPR002547">
    <property type="entry name" value="tRNA-bd_dom"/>
</dbReference>
<reference key="2">
    <citation type="submission" date="2010-03" db="EMBL/GenBank/DDBJ databases">
        <authorList>
            <person name="Ma Z."/>
            <person name="Wang X."/>
            <person name="Liu H."/>
        </authorList>
    </citation>
    <scope>NUCLEOTIDE SEQUENCE</scope>
    <source>
        <strain>MP145</strain>
    </source>
</reference>
<dbReference type="EC" id="6.1.1.20" evidence="14"/>
<evidence type="ECO:0000256" key="8">
    <source>
        <dbReference type="ARBA" id="ARBA00022840"/>
    </source>
</evidence>
<evidence type="ECO:0000313" key="19">
    <source>
        <dbReference type="Proteomes" id="UP000001845"/>
    </source>
</evidence>
<evidence type="ECO:0000256" key="5">
    <source>
        <dbReference type="ARBA" id="ARBA00022598"/>
    </source>
</evidence>
<dbReference type="STRING" id="512564.MCRO_0312"/>
<dbReference type="Pfam" id="PF03484">
    <property type="entry name" value="B5"/>
    <property type="match status" value="1"/>
</dbReference>
<evidence type="ECO:0000256" key="12">
    <source>
        <dbReference type="ARBA" id="ARBA00023146"/>
    </source>
</evidence>
<evidence type="ECO:0000256" key="3">
    <source>
        <dbReference type="ARBA" id="ARBA00011209"/>
    </source>
</evidence>
<dbReference type="InterPro" id="IPR020825">
    <property type="entry name" value="Phe-tRNA_synthase-like_B3/B4"/>
</dbReference>
<feature type="domain" description="TRNA-binding" evidence="16">
    <location>
        <begin position="38"/>
        <end position="152"/>
    </location>
</feature>
<dbReference type="GO" id="GO:0004826">
    <property type="term" value="F:phenylalanine-tRNA ligase activity"/>
    <property type="evidence" value="ECO:0007669"/>
    <property type="project" value="UniProtKB-UniRule"/>
</dbReference>
<dbReference type="GO" id="GO:0005524">
    <property type="term" value="F:ATP binding"/>
    <property type="evidence" value="ECO:0007669"/>
    <property type="project" value="UniProtKB-UniRule"/>
</dbReference>
<dbReference type="SMART" id="SM00873">
    <property type="entry name" value="B3_4"/>
    <property type="match status" value="1"/>
</dbReference>
<evidence type="ECO:0000256" key="13">
    <source>
        <dbReference type="ARBA" id="ARBA00049255"/>
    </source>
</evidence>
<keyword evidence="11 14" id="KW-0648">Protein biosynthesis</keyword>
<dbReference type="SUPFAM" id="SSF46955">
    <property type="entry name" value="Putative DNA-binding domain"/>
    <property type="match status" value="1"/>
</dbReference>
<dbReference type="GO" id="GO:0006432">
    <property type="term" value="P:phenylalanyl-tRNA aminoacylation"/>
    <property type="evidence" value="ECO:0007669"/>
    <property type="project" value="UniProtKB-UniRule"/>
</dbReference>
<evidence type="ECO:0000256" key="6">
    <source>
        <dbReference type="ARBA" id="ARBA00022723"/>
    </source>
</evidence>
<dbReference type="SUPFAM" id="SSF55681">
    <property type="entry name" value="Class II aaRS and biotin synthetases"/>
    <property type="match status" value="1"/>
</dbReference>
<reference evidence="19" key="1">
    <citation type="submission" date="2010-03" db="EMBL/GenBank/DDBJ databases">
        <title>The complete genome of Mycoplasma crocodyli MP145.</title>
        <authorList>
            <person name="Glass J.I."/>
            <person name="Durkin A.S."/>
            <person name="Hostetler J."/>
            <person name="Jackson J."/>
            <person name="Johnson J."/>
            <person name="May M.A."/>
            <person name="Paralanov V."/>
            <person name="Radune D."/>
            <person name="Szczypinski B."/>
            <person name="Brown D.R."/>
        </authorList>
    </citation>
    <scope>NUCLEOTIDE SEQUENCE [LARGE SCALE GENOMIC DNA]</scope>
    <source>
        <strain evidence="19">ATCC 51981 / MP145</strain>
    </source>
</reference>
<dbReference type="PANTHER" id="PTHR10947">
    <property type="entry name" value="PHENYLALANYL-TRNA SYNTHETASE BETA CHAIN AND LEUCINE-RICH REPEAT-CONTAINING PROTEIN 47"/>
    <property type="match status" value="1"/>
</dbReference>
<comment type="similarity">
    <text evidence="2 14">Belongs to the phenylalanyl-tRNA synthetase beta subunit family. Type 1 subfamily.</text>
</comment>
<dbReference type="RefSeq" id="WP_013054594.1">
    <property type="nucleotide sequence ID" value="NC_014014.1"/>
</dbReference>
<protein>
    <recommendedName>
        <fullName evidence="14">Phenylalanine--tRNA ligase beta subunit</fullName>
        <ecNumber evidence="14">6.1.1.20</ecNumber>
    </recommendedName>
    <alternativeName>
        <fullName evidence="14">Phenylalanyl-tRNA synthetase beta subunit</fullName>
        <shortName evidence="14">PheRS</shortName>
    </alternativeName>
</protein>
<keyword evidence="6 14" id="KW-0479">Metal-binding</keyword>
<dbReference type="GO" id="GO:0000049">
    <property type="term" value="F:tRNA binding"/>
    <property type="evidence" value="ECO:0007669"/>
    <property type="project" value="UniProtKB-UniRule"/>
</dbReference>
<reference evidence="18 19" key="3">
    <citation type="journal article" date="2011" name="J. Bacteriol.">
        <title>Genome sequences of Mycoplasma alligatoris A21JP2T and Mycoplasma crocodyli MP145T.</title>
        <authorList>
            <person name="Brown D.R."/>
            <person name="Farmerie W.G."/>
            <person name="May M."/>
            <person name="Benders G.A."/>
            <person name="Durkin A.S."/>
            <person name="Hlavinka K."/>
            <person name="Hostetler J."/>
            <person name="Jackson J."/>
            <person name="Johnson J."/>
            <person name="Miller R.H."/>
            <person name="Paralanov V."/>
            <person name="Radune D."/>
            <person name="Szczypinski B."/>
            <person name="Glass J.I."/>
        </authorList>
    </citation>
    <scope>NUCLEOTIDE SEQUENCE [LARGE SCALE GENOMIC DNA]</scope>
    <source>
        <strain evidence="19">ATCC 51981 / MP145</strain>
    </source>
</reference>
<dbReference type="PROSITE" id="PS50886">
    <property type="entry name" value="TRBD"/>
    <property type="match status" value="1"/>
</dbReference>
<name>D5E5B6_MYCCM</name>
<keyword evidence="5 14" id="KW-0436">Ligase</keyword>
<organism evidence="18 19">
    <name type="scientific">Mycoplasma crocodyli (strain ATCC 51981 / MP145)</name>
    <dbReference type="NCBI Taxonomy" id="512564"/>
    <lineage>
        <taxon>Bacteria</taxon>
        <taxon>Bacillati</taxon>
        <taxon>Mycoplasmatota</taxon>
        <taxon>Mollicutes</taxon>
        <taxon>Mycoplasmataceae</taxon>
        <taxon>Mycoplasma</taxon>
    </lineage>
</organism>
<dbReference type="InterPro" id="IPR041616">
    <property type="entry name" value="PheRS_beta_core"/>
</dbReference>
<dbReference type="PANTHER" id="PTHR10947:SF0">
    <property type="entry name" value="PHENYLALANINE--TRNA LIGASE BETA SUBUNIT"/>
    <property type="match status" value="1"/>
</dbReference>
<keyword evidence="12 14" id="KW-0030">Aminoacyl-tRNA synthetase</keyword>
<keyword evidence="19" id="KW-1185">Reference proteome</keyword>
<dbReference type="GO" id="GO:0000287">
    <property type="term" value="F:magnesium ion binding"/>
    <property type="evidence" value="ECO:0007669"/>
    <property type="project" value="UniProtKB-UniRule"/>
</dbReference>
<gene>
    <name evidence="14 18" type="primary">pheT</name>
    <name evidence="18" type="ordered locus">MCRO_0312</name>
</gene>
<comment type="catalytic activity">
    <reaction evidence="13 14">
        <text>tRNA(Phe) + L-phenylalanine + ATP = L-phenylalanyl-tRNA(Phe) + AMP + diphosphate + H(+)</text>
        <dbReference type="Rhea" id="RHEA:19413"/>
        <dbReference type="Rhea" id="RHEA-COMP:9668"/>
        <dbReference type="Rhea" id="RHEA-COMP:9699"/>
        <dbReference type="ChEBI" id="CHEBI:15378"/>
        <dbReference type="ChEBI" id="CHEBI:30616"/>
        <dbReference type="ChEBI" id="CHEBI:33019"/>
        <dbReference type="ChEBI" id="CHEBI:58095"/>
        <dbReference type="ChEBI" id="CHEBI:78442"/>
        <dbReference type="ChEBI" id="CHEBI:78531"/>
        <dbReference type="ChEBI" id="CHEBI:456215"/>
        <dbReference type="EC" id="6.1.1.20"/>
    </reaction>
</comment>
<dbReference type="NCBIfam" id="TIGR00472">
    <property type="entry name" value="pheT_bact"/>
    <property type="match status" value="1"/>
</dbReference>
<evidence type="ECO:0000313" key="18">
    <source>
        <dbReference type="EMBL" id="ADE19818.1"/>
    </source>
</evidence>
<dbReference type="KEGG" id="mcd:MCRO_0312"/>
<dbReference type="Gene3D" id="3.30.930.10">
    <property type="entry name" value="Bira Bifunctional Protein, Domain 2"/>
    <property type="match status" value="1"/>
</dbReference>
<dbReference type="Gene3D" id="3.50.40.10">
    <property type="entry name" value="Phenylalanyl-trna Synthetase, Chain B, domain 3"/>
    <property type="match status" value="1"/>
</dbReference>
<dbReference type="NCBIfam" id="NF001882">
    <property type="entry name" value="PRK00629.5-4"/>
    <property type="match status" value="1"/>
</dbReference>
<feature type="binding site" evidence="14">
    <location>
        <position position="448"/>
    </location>
    <ligand>
        <name>Mg(2+)</name>
        <dbReference type="ChEBI" id="CHEBI:18420"/>
        <note>shared with alpha subunit</note>
    </ligand>
</feature>
<feature type="binding site" evidence="14">
    <location>
        <position position="454"/>
    </location>
    <ligand>
        <name>Mg(2+)</name>
        <dbReference type="ChEBI" id="CHEBI:18420"/>
        <note>shared with alpha subunit</note>
    </ligand>
</feature>
<sequence length="726" mass="83287">MIFSLKKLNTYLPGIKLNKDVEQVINKLGFEVESIKKFSTIEGVVFGLIKELYKNPNSDLLTVATVETKHGNLTIQTTDNVLKVDDLVVCFIEGSKMGDIVFKTKNLKNIPSQGMFASYEELGFDGKLFGDLGEHILRLDKNFASINDDPMQVLQLDDYILDVSTTANRNDANSYYVMAKELAAYYETEFVFNEKNHKGSLFSDIAIDRGMSNEITMFQAYCDKEFDLNIFDKMLLAKHNIDTSLGWAVNLTNLVLIITGAPCHVYDKNKIGLKITSELYSGKLKLLGNKDVDVENVLIIRDENKPISVASVMGLETTKVDEKTKEFIFEIGVFDPTLIRHSVKQIKLLSNSANQASRTITNEILELGILFLRKYLNDNKISISNLLGIPKIGPKKMIKFDKEKLSVYSDQNTSSLKKFIPAIEKLKKLGFSFDLEVNEVYVPIYRYDINYFEDIIEEIFRFYSYDNFEPVQLSNTSFKIHKRSTIKHELQANGYNEILTYSLLSKQKNFLNVFDFQEELALETFVSKEREVIRNSIIPSMLEAVEYNQKRKINKINFFEVGMINNNISVVGLASTTKSFEEIKEDIIKLYRDNKLVFEKLDNNEKIHPNVSAKIYQNNLLIGWIGKVNPKYDLTNAYVAEVLVPQFNSNKKYKIIDNEPLKSIDLTFGLKHGESIKSYVKDINNNFNVYDIELKDTFEKNNLINTTLRITSDSKTIELINKKYNK</sequence>
<proteinExistence type="inferred from homology"/>
<accession>D5E5B6</accession>
<dbReference type="Proteomes" id="UP000001845">
    <property type="component" value="Chromosome"/>
</dbReference>
<keyword evidence="8 14" id="KW-0067">ATP-binding</keyword>
<dbReference type="Gene3D" id="2.40.50.140">
    <property type="entry name" value="Nucleic acid-binding proteins"/>
    <property type="match status" value="1"/>
</dbReference>
<dbReference type="PROSITE" id="PS51483">
    <property type="entry name" value="B5"/>
    <property type="match status" value="1"/>
</dbReference>
<dbReference type="InterPro" id="IPR045864">
    <property type="entry name" value="aa-tRNA-synth_II/BPL/LPL"/>
</dbReference>
<evidence type="ECO:0000256" key="7">
    <source>
        <dbReference type="ARBA" id="ARBA00022741"/>
    </source>
</evidence>
<dbReference type="InterPro" id="IPR012340">
    <property type="entry name" value="NA-bd_OB-fold"/>
</dbReference>
<dbReference type="Pfam" id="PF03483">
    <property type="entry name" value="B3_4"/>
    <property type="match status" value="1"/>
</dbReference>
<dbReference type="InterPro" id="IPR005147">
    <property type="entry name" value="tRNA_synthase_B5-dom"/>
</dbReference>
<keyword evidence="4 15" id="KW-0820">tRNA-binding</keyword>
<dbReference type="AlphaFoldDB" id="D5E5B6"/>
<evidence type="ECO:0000256" key="15">
    <source>
        <dbReference type="PROSITE-ProRule" id="PRU00209"/>
    </source>
</evidence>
<evidence type="ECO:0000256" key="4">
    <source>
        <dbReference type="ARBA" id="ARBA00022555"/>
    </source>
</evidence>
<dbReference type="GO" id="GO:0009328">
    <property type="term" value="C:phenylalanine-tRNA ligase complex"/>
    <property type="evidence" value="ECO:0007669"/>
    <property type="project" value="TreeGrafter"/>
</dbReference>
<keyword evidence="9 14" id="KW-0460">Magnesium</keyword>
<evidence type="ECO:0000256" key="11">
    <source>
        <dbReference type="ARBA" id="ARBA00022917"/>
    </source>
</evidence>
<keyword evidence="7 14" id="KW-0547">Nucleotide-binding</keyword>
<feature type="domain" description="B5" evidence="17">
    <location>
        <begin position="393"/>
        <end position="470"/>
    </location>
</feature>
<keyword evidence="10 15" id="KW-0694">RNA-binding</keyword>
<evidence type="ECO:0000256" key="9">
    <source>
        <dbReference type="ARBA" id="ARBA00022842"/>
    </source>
</evidence>
<dbReference type="SUPFAM" id="SSF50249">
    <property type="entry name" value="Nucleic acid-binding proteins"/>
    <property type="match status" value="1"/>
</dbReference>
<dbReference type="Pfam" id="PF17759">
    <property type="entry name" value="tRNA_synthFbeta"/>
    <property type="match status" value="1"/>
</dbReference>
<feature type="binding site" evidence="14">
    <location>
        <position position="457"/>
    </location>
    <ligand>
        <name>Mg(2+)</name>
        <dbReference type="ChEBI" id="CHEBI:18420"/>
        <note>shared with alpha subunit</note>
    </ligand>
</feature>
<dbReference type="InterPro" id="IPR009061">
    <property type="entry name" value="DNA-bd_dom_put_sf"/>
</dbReference>
<dbReference type="InterPro" id="IPR005146">
    <property type="entry name" value="B3/B4_tRNA-bd"/>
</dbReference>
<dbReference type="OrthoDB" id="9805455at2"/>
<dbReference type="EMBL" id="CP001991">
    <property type="protein sequence ID" value="ADE19818.1"/>
    <property type="molecule type" value="Genomic_DNA"/>
</dbReference>
<evidence type="ECO:0000256" key="2">
    <source>
        <dbReference type="ARBA" id="ARBA00008653"/>
    </source>
</evidence>
<dbReference type="SMART" id="SM00874">
    <property type="entry name" value="B5"/>
    <property type="match status" value="1"/>
</dbReference>
<evidence type="ECO:0000256" key="1">
    <source>
        <dbReference type="ARBA" id="ARBA00004496"/>
    </source>
</evidence>
<dbReference type="HAMAP" id="MF_00283">
    <property type="entry name" value="Phe_tRNA_synth_beta1"/>
    <property type="match status" value="1"/>
</dbReference>
<dbReference type="SUPFAM" id="SSF56037">
    <property type="entry name" value="PheT/TilS domain"/>
    <property type="match status" value="1"/>
</dbReference>
<keyword evidence="14" id="KW-0963">Cytoplasm</keyword>